<evidence type="ECO:0000313" key="2">
    <source>
        <dbReference type="Proteomes" id="UP000597459"/>
    </source>
</evidence>
<sequence>MAESGNMVSGGAALLVRAKAVNGPSKLIEIAVKAALDASNAAVHQKHRKKLRAVS</sequence>
<reference evidence="1" key="1">
    <citation type="submission" date="2019-11" db="EMBL/GenBank/DDBJ databases">
        <title>Description of new Acetobacter species.</title>
        <authorList>
            <person name="Cleenwerck I."/>
            <person name="Sombolestani A.S."/>
        </authorList>
    </citation>
    <scope>NUCLEOTIDE SEQUENCE</scope>
    <source>
        <strain evidence="1">LMG 1626</strain>
    </source>
</reference>
<gene>
    <name evidence="1" type="ORF">GOB87_06575</name>
</gene>
<proteinExistence type="predicted"/>
<protein>
    <submittedName>
        <fullName evidence="1">Uncharacterized protein</fullName>
    </submittedName>
</protein>
<dbReference type="EMBL" id="WOTH01000010">
    <property type="protein sequence ID" value="NHO53627.1"/>
    <property type="molecule type" value="Genomic_DNA"/>
</dbReference>
<comment type="caution">
    <text evidence="1">The sequence shown here is derived from an EMBL/GenBank/DDBJ whole genome shotgun (WGS) entry which is preliminary data.</text>
</comment>
<dbReference type="Proteomes" id="UP000597459">
    <property type="component" value="Unassembled WGS sequence"/>
</dbReference>
<dbReference type="AlphaFoldDB" id="A0A967BC26"/>
<evidence type="ECO:0000313" key="1">
    <source>
        <dbReference type="EMBL" id="NHO53627.1"/>
    </source>
</evidence>
<organism evidence="1 2">
    <name type="scientific">Acetobacter estunensis</name>
    <dbReference type="NCBI Taxonomy" id="104097"/>
    <lineage>
        <taxon>Bacteria</taxon>
        <taxon>Pseudomonadati</taxon>
        <taxon>Pseudomonadota</taxon>
        <taxon>Alphaproteobacteria</taxon>
        <taxon>Acetobacterales</taxon>
        <taxon>Acetobacteraceae</taxon>
        <taxon>Acetobacter</taxon>
    </lineage>
</organism>
<name>A0A967BC26_9PROT</name>
<accession>A0A967BC26</accession>
<keyword evidence="2" id="KW-1185">Reference proteome</keyword>